<keyword evidence="4 11" id="KW-0288">FMN</keyword>
<dbReference type="GO" id="GO:0004452">
    <property type="term" value="F:isopentenyl-diphosphate delta-isomerase activity"/>
    <property type="evidence" value="ECO:0007669"/>
    <property type="project" value="UniProtKB-EC"/>
</dbReference>
<dbReference type="InterPro" id="IPR011179">
    <property type="entry name" value="IPdP_isomerase"/>
</dbReference>
<dbReference type="Gene3D" id="3.20.20.70">
    <property type="entry name" value="Aldolase class I"/>
    <property type="match status" value="1"/>
</dbReference>
<evidence type="ECO:0000256" key="5">
    <source>
        <dbReference type="ARBA" id="ARBA00022723"/>
    </source>
</evidence>
<name>A0ABT7VN88_9LACO</name>
<feature type="binding site" evidence="11">
    <location>
        <begin position="68"/>
        <end position="70"/>
    </location>
    <ligand>
        <name>FMN</name>
        <dbReference type="ChEBI" id="CHEBI:58210"/>
    </ligand>
</feature>
<accession>A0ABT7VN88</accession>
<comment type="caution">
    <text evidence="13">The sequence shown here is derived from an EMBL/GenBank/DDBJ whole genome shotgun (WGS) entry which is preliminary data.</text>
</comment>
<evidence type="ECO:0000313" key="14">
    <source>
        <dbReference type="Proteomes" id="UP001529423"/>
    </source>
</evidence>
<feature type="domain" description="FMN-dependent dehydrogenase" evidence="12">
    <location>
        <begin position="144"/>
        <end position="328"/>
    </location>
</feature>
<dbReference type="Proteomes" id="UP001529423">
    <property type="component" value="Unassembled WGS sequence"/>
</dbReference>
<dbReference type="EMBL" id="JAUDEO010000012">
    <property type="protein sequence ID" value="MDM8333591.1"/>
    <property type="molecule type" value="Genomic_DNA"/>
</dbReference>
<evidence type="ECO:0000256" key="3">
    <source>
        <dbReference type="ARBA" id="ARBA00022630"/>
    </source>
</evidence>
<keyword evidence="8 11" id="KW-0414">Isoprene biosynthesis</keyword>
<feature type="binding site" evidence="11">
    <location>
        <position position="98"/>
    </location>
    <ligand>
        <name>FMN</name>
        <dbReference type="ChEBI" id="CHEBI:58210"/>
    </ligand>
</feature>
<dbReference type="PIRSF" id="PIRSF003314">
    <property type="entry name" value="IPP_isomerase"/>
    <property type="match status" value="1"/>
</dbReference>
<feature type="binding site" evidence="11">
    <location>
        <position position="157"/>
    </location>
    <ligand>
        <name>substrate</name>
    </ligand>
</feature>
<evidence type="ECO:0000256" key="11">
    <source>
        <dbReference type="HAMAP-Rule" id="MF_00354"/>
    </source>
</evidence>
<feature type="binding site" evidence="11">
    <location>
        <position position="188"/>
    </location>
    <ligand>
        <name>FMN</name>
        <dbReference type="ChEBI" id="CHEBI:58210"/>
    </ligand>
</feature>
<keyword evidence="2 11" id="KW-0963">Cytoplasm</keyword>
<dbReference type="RefSeq" id="WP_289559518.1">
    <property type="nucleotide sequence ID" value="NZ_JAUDEO010000012.1"/>
</dbReference>
<reference evidence="13 14" key="1">
    <citation type="submission" date="2023-06" db="EMBL/GenBank/DDBJ databases">
        <title>Identification and characterization of horizontal gene transfer across gut microbiota members of farm animals based on homology search.</title>
        <authorList>
            <person name="Schwarzerova J."/>
            <person name="Nykrynova M."/>
            <person name="Jureckova K."/>
            <person name="Cejkova D."/>
            <person name="Rychlik I."/>
        </authorList>
    </citation>
    <scope>NUCLEOTIDE SEQUENCE [LARGE SCALE GENOMIC DNA]</scope>
    <source>
        <strain evidence="13 14">105_WCHN</strain>
    </source>
</reference>
<evidence type="ECO:0000256" key="6">
    <source>
        <dbReference type="ARBA" id="ARBA00022842"/>
    </source>
</evidence>
<keyword evidence="7 11" id="KW-0521">NADP</keyword>
<dbReference type="PANTHER" id="PTHR43665:SF1">
    <property type="entry name" value="ISOPENTENYL-DIPHOSPHATE DELTA-ISOMERASE"/>
    <property type="match status" value="1"/>
</dbReference>
<reference evidence="13 14" key="3">
    <citation type="submission" date="2023-06" db="EMBL/GenBank/DDBJ databases">
        <authorList>
            <person name="Zeman M."/>
            <person name="Kubasova T."/>
            <person name="Jahodarova E."/>
            <person name="Nykrynova M."/>
            <person name="Rychlik I."/>
        </authorList>
    </citation>
    <scope>NUCLEOTIDE SEQUENCE [LARGE SCALE GENOMIC DNA]</scope>
    <source>
        <strain evidence="13 14">105_WCHN</strain>
    </source>
</reference>
<comment type="cofactor">
    <cofactor evidence="11">
        <name>Mg(2+)</name>
        <dbReference type="ChEBI" id="CHEBI:18420"/>
    </cofactor>
</comment>
<evidence type="ECO:0000256" key="1">
    <source>
        <dbReference type="ARBA" id="ARBA00001917"/>
    </source>
</evidence>
<reference evidence="14" key="2">
    <citation type="submission" date="2023-06" db="EMBL/GenBank/DDBJ databases">
        <title>Identification and characterization of horizontal gene transfer across gut microbiota members of farm animals based on homology search.</title>
        <authorList>
            <person name="Zeman M."/>
            <person name="Kubasova T."/>
            <person name="Jahodarova E."/>
            <person name="Nykrynova M."/>
            <person name="Rychlik I."/>
        </authorList>
    </citation>
    <scope>NUCLEOTIDE SEQUENCE [LARGE SCALE GENOMIC DNA]</scope>
    <source>
        <strain evidence="14">105_WCHN</strain>
    </source>
</reference>
<gene>
    <name evidence="11 13" type="primary">fni</name>
    <name evidence="13" type="ORF">QUW46_03225</name>
</gene>
<keyword evidence="5 11" id="KW-0479">Metal-binding</keyword>
<evidence type="ECO:0000259" key="12">
    <source>
        <dbReference type="Pfam" id="PF01070"/>
    </source>
</evidence>
<feature type="binding site" evidence="11">
    <location>
        <position position="127"/>
    </location>
    <ligand>
        <name>FMN</name>
        <dbReference type="ChEBI" id="CHEBI:58210"/>
    </ligand>
</feature>
<feature type="binding site" evidence="11">
    <location>
        <begin position="285"/>
        <end position="286"/>
    </location>
    <ligand>
        <name>FMN</name>
        <dbReference type="ChEBI" id="CHEBI:58210"/>
    </ligand>
</feature>
<dbReference type="Pfam" id="PF01070">
    <property type="entry name" value="FMN_dh"/>
    <property type="match status" value="1"/>
</dbReference>
<evidence type="ECO:0000256" key="10">
    <source>
        <dbReference type="ARBA" id="ARBA00025810"/>
    </source>
</evidence>
<dbReference type="PANTHER" id="PTHR43665">
    <property type="entry name" value="ISOPENTENYL-DIPHOSPHATE DELTA-ISOMERASE"/>
    <property type="match status" value="1"/>
</dbReference>
<evidence type="ECO:0000313" key="13">
    <source>
        <dbReference type="EMBL" id="MDM8333591.1"/>
    </source>
</evidence>
<evidence type="ECO:0000256" key="7">
    <source>
        <dbReference type="ARBA" id="ARBA00022857"/>
    </source>
</evidence>
<keyword evidence="14" id="KW-1185">Reference proteome</keyword>
<comment type="similarity">
    <text evidence="11">Belongs to the IPP isomerase type 2 family.</text>
</comment>
<dbReference type="SUPFAM" id="SSF51395">
    <property type="entry name" value="FMN-linked oxidoreductases"/>
    <property type="match status" value="1"/>
</dbReference>
<comment type="cofactor">
    <cofactor evidence="1 11">
        <name>FMN</name>
        <dbReference type="ChEBI" id="CHEBI:58210"/>
    </cofactor>
</comment>
<proteinExistence type="inferred from homology"/>
<comment type="subunit">
    <text evidence="10 11">Homooctamer. Dimer of tetramers.</text>
</comment>
<keyword evidence="6 11" id="KW-0460">Magnesium</keyword>
<dbReference type="EC" id="5.3.3.2" evidence="11"/>
<comment type="caution">
    <text evidence="11">Lacks conserved residue(s) required for the propagation of feature annotation.</text>
</comment>
<feature type="binding site" evidence="11">
    <location>
        <position position="213"/>
    </location>
    <ligand>
        <name>FMN</name>
        <dbReference type="ChEBI" id="CHEBI:58210"/>
    </ligand>
</feature>
<evidence type="ECO:0000256" key="4">
    <source>
        <dbReference type="ARBA" id="ARBA00022643"/>
    </source>
</evidence>
<comment type="function">
    <text evidence="11">Involved in the biosynthesis of isoprenoids. Catalyzes the 1,3-allylic rearrangement of the homoallylic substrate isopentenyl (IPP) to its allylic isomer, dimethylallyl diphosphate (DMAPP).</text>
</comment>
<comment type="cofactor">
    <cofactor evidence="11">
        <name>NADPH</name>
        <dbReference type="ChEBI" id="CHEBI:57783"/>
    </cofactor>
</comment>
<evidence type="ECO:0000256" key="8">
    <source>
        <dbReference type="ARBA" id="ARBA00023229"/>
    </source>
</evidence>
<evidence type="ECO:0000256" key="9">
    <source>
        <dbReference type="ARBA" id="ARBA00023235"/>
    </source>
</evidence>
<dbReference type="InterPro" id="IPR013785">
    <property type="entry name" value="Aldolase_TIM"/>
</dbReference>
<dbReference type="HAMAP" id="MF_00354">
    <property type="entry name" value="Idi_2"/>
    <property type="match status" value="1"/>
</dbReference>
<feature type="binding site" evidence="11">
    <location>
        <begin position="9"/>
        <end position="10"/>
    </location>
    <ligand>
        <name>substrate</name>
    </ligand>
</feature>
<evidence type="ECO:0000256" key="2">
    <source>
        <dbReference type="ARBA" id="ARBA00022490"/>
    </source>
</evidence>
<dbReference type="CDD" id="cd02811">
    <property type="entry name" value="IDI-2_FMN"/>
    <property type="match status" value="1"/>
</dbReference>
<feature type="binding site" evidence="11">
    <location>
        <position position="158"/>
    </location>
    <ligand>
        <name>Mg(2+)</name>
        <dbReference type="ChEBI" id="CHEBI:18420"/>
    </ligand>
</feature>
<keyword evidence="3 11" id="KW-0285">Flavoprotein</keyword>
<dbReference type="InterPro" id="IPR000262">
    <property type="entry name" value="FMN-dep_DH"/>
</dbReference>
<feature type="binding site" evidence="11">
    <location>
        <position position="218"/>
    </location>
    <ligand>
        <name>FMN</name>
        <dbReference type="ChEBI" id="CHEBI:58210"/>
    </ligand>
</feature>
<keyword evidence="9 11" id="KW-0413">Isomerase</keyword>
<comment type="subcellular location">
    <subcellularLocation>
        <location evidence="11">Cytoplasm</location>
    </subcellularLocation>
</comment>
<sequence>MKESRQAQRKDEHLSLATKYYERAHGDHPFDQVRLVHTALPETAVAEINTSTELAPGISLTVPFYLEAMTGGSKRAMQVNRQLARLAARHQLAMATGSVSVALKDPAVRDSFTVVREENPTGVIIANLSASATVDQARSAVRMLDADALELHLNAAQELVMPEGDRSFHWLTNISKLVDALDVPVIVKEVGFGMNKGDVTRLSQAGVQVVNVSGRGGTNFAMIEDRRNHSTDFSLLYGWGQSTPEALLEARAAKSKLGVIASGGITSPLDVVKAGVLGAQACGVAGYFLNILIKEGSDALEQTVTDWTRVITHLLALLGVNDYAGLANAAYVLSPELLNYVSQRGLEL</sequence>
<protein>
    <recommendedName>
        <fullName evidence="11">Isopentenyl-diphosphate delta-isomerase</fullName>
        <shortName evidence="11">IPP isomerase</shortName>
        <ecNumber evidence="11">5.3.3.2</ecNumber>
    </recommendedName>
    <alternativeName>
        <fullName evidence="11">Isopentenyl diphosphate:dimethylallyl diphosphate isomerase</fullName>
    </alternativeName>
    <alternativeName>
        <fullName evidence="11">Isopentenyl pyrophosphate isomerase</fullName>
    </alternativeName>
    <alternativeName>
        <fullName evidence="11">Type 2 isopentenyl diphosphate isomerase</fullName>
        <shortName evidence="11">IDI-2</shortName>
    </alternativeName>
</protein>
<organism evidence="13 14">
    <name type="scientific">Limosilactobacillus panis</name>
    <dbReference type="NCBI Taxonomy" id="47493"/>
    <lineage>
        <taxon>Bacteria</taxon>
        <taxon>Bacillati</taxon>
        <taxon>Bacillota</taxon>
        <taxon>Bacilli</taxon>
        <taxon>Lactobacillales</taxon>
        <taxon>Lactobacillaceae</taxon>
        <taxon>Limosilactobacillus</taxon>
    </lineage>
</organism>
<comment type="catalytic activity">
    <reaction evidence="11">
        <text>isopentenyl diphosphate = dimethylallyl diphosphate</text>
        <dbReference type="Rhea" id="RHEA:23284"/>
        <dbReference type="ChEBI" id="CHEBI:57623"/>
        <dbReference type="ChEBI" id="CHEBI:128769"/>
        <dbReference type="EC" id="5.3.3.2"/>
    </reaction>
</comment>
<dbReference type="NCBIfam" id="TIGR02151">
    <property type="entry name" value="IPP_isom_2"/>
    <property type="match status" value="1"/>
</dbReference>